<dbReference type="VEuPathDB" id="FungiDB:RhiirA1_461063"/>
<protein>
    <submittedName>
        <fullName evidence="2">Uncharacterized protein</fullName>
    </submittedName>
</protein>
<sequence>MAFRNLHAGSNRDTFSTPSGNRSKTNNVTKHTASNSKVLPVKKKQQHAPPKEIQSVMTGYDPVLKDNIWEITLYDIPSTWPQLEILQYFEKWSHMIAFKMKYQKKYLTVTISINFNKWAMNLWNQGVWTASLDPSNDPSQLPISYLGCKAFKLNLQEYEGVWIRYFSPQLFKGHNRPPRSGRNQKQNQNSANKVEPNTTDNKIKTISARFQQFQHL</sequence>
<dbReference type="VEuPathDB" id="FungiDB:FUN_021353"/>
<evidence type="ECO:0000313" key="3">
    <source>
        <dbReference type="Proteomes" id="UP000232722"/>
    </source>
</evidence>
<dbReference type="AlphaFoldDB" id="A0A2N0QDI3"/>
<reference evidence="2 3" key="1">
    <citation type="submission" date="2016-04" db="EMBL/GenBank/DDBJ databases">
        <title>Genome analyses suggest a sexual origin of heterokaryosis in a supposedly ancient asexual fungus.</title>
        <authorList>
            <person name="Ropars J."/>
            <person name="Sedzielewska K."/>
            <person name="Noel J."/>
            <person name="Charron P."/>
            <person name="Farinelli L."/>
            <person name="Marton T."/>
            <person name="Kruger M."/>
            <person name="Pelin A."/>
            <person name="Brachmann A."/>
            <person name="Corradi N."/>
        </authorList>
    </citation>
    <scope>NUCLEOTIDE SEQUENCE [LARGE SCALE GENOMIC DNA]</scope>
    <source>
        <strain evidence="2 3">A5</strain>
    </source>
</reference>
<feature type="compositionally biased region" description="Polar residues" evidence="1">
    <location>
        <begin position="181"/>
        <end position="200"/>
    </location>
</feature>
<dbReference type="EMBL" id="LLXJ01000024">
    <property type="protein sequence ID" value="PKC17139.1"/>
    <property type="molecule type" value="Genomic_DNA"/>
</dbReference>
<gene>
    <name evidence="2" type="ORF">RhiirA5_406173</name>
</gene>
<feature type="region of interest" description="Disordered" evidence="1">
    <location>
        <begin position="1"/>
        <end position="51"/>
    </location>
</feature>
<evidence type="ECO:0000256" key="1">
    <source>
        <dbReference type="SAM" id="MobiDB-lite"/>
    </source>
</evidence>
<dbReference type="Proteomes" id="UP000232722">
    <property type="component" value="Unassembled WGS sequence"/>
</dbReference>
<feature type="compositionally biased region" description="Polar residues" evidence="1">
    <location>
        <begin position="11"/>
        <end position="37"/>
    </location>
</feature>
<dbReference type="VEuPathDB" id="FungiDB:RhiirFUN_003193"/>
<accession>A0A2N0QDI3</accession>
<comment type="caution">
    <text evidence="2">The sequence shown here is derived from an EMBL/GenBank/DDBJ whole genome shotgun (WGS) entry which is preliminary data.</text>
</comment>
<name>A0A2N0QDI3_9GLOM</name>
<feature type="region of interest" description="Disordered" evidence="1">
    <location>
        <begin position="174"/>
        <end position="201"/>
    </location>
</feature>
<reference evidence="2 3" key="2">
    <citation type="submission" date="2017-09" db="EMBL/GenBank/DDBJ databases">
        <title>Extensive intraspecific genome diversity in a model arbuscular mycorrhizal fungus.</title>
        <authorList>
            <person name="Chen E.C."/>
            <person name="Morin E."/>
            <person name="Beaudet D."/>
            <person name="Noel J."/>
            <person name="Ndikumana S."/>
            <person name="Charron P."/>
            <person name="St-Onge C."/>
            <person name="Giorgi J."/>
            <person name="Grigoriev I.V."/>
            <person name="Roux C."/>
            <person name="Martin F.M."/>
            <person name="Corradi N."/>
        </authorList>
    </citation>
    <scope>NUCLEOTIDE SEQUENCE [LARGE SCALE GENOMIC DNA]</scope>
    <source>
        <strain evidence="2 3">A5</strain>
    </source>
</reference>
<organism evidence="2 3">
    <name type="scientific">Rhizophagus irregularis</name>
    <dbReference type="NCBI Taxonomy" id="588596"/>
    <lineage>
        <taxon>Eukaryota</taxon>
        <taxon>Fungi</taxon>
        <taxon>Fungi incertae sedis</taxon>
        <taxon>Mucoromycota</taxon>
        <taxon>Glomeromycotina</taxon>
        <taxon>Glomeromycetes</taxon>
        <taxon>Glomerales</taxon>
        <taxon>Glomeraceae</taxon>
        <taxon>Rhizophagus</taxon>
    </lineage>
</organism>
<evidence type="ECO:0000313" key="2">
    <source>
        <dbReference type="EMBL" id="PKC17139.1"/>
    </source>
</evidence>
<proteinExistence type="predicted"/>